<accession>A0ACB8LZ55</accession>
<reference evidence="2" key="1">
    <citation type="journal article" date="2023" name="Hortic. Res.">
        <title>A chromosome-level phased genome enabling allele-level studies in sweet orange: a case study on citrus Huanglongbing tolerance.</title>
        <authorList>
            <person name="Wu B."/>
            <person name="Yu Q."/>
            <person name="Deng Z."/>
            <person name="Duan Y."/>
            <person name="Luo F."/>
            <person name="Gmitter F. Jr."/>
        </authorList>
    </citation>
    <scope>NUCLEOTIDE SEQUENCE [LARGE SCALE GENOMIC DNA]</scope>
    <source>
        <strain evidence="2">cv. Valencia</strain>
    </source>
</reference>
<sequence>MASSSSSSSHPHGSLTNPEVQYDVFLSFRGEDTRENFTSHLYSALSRESIETFIDDDLRRGDEISQSLVDAIEASSISIIVFSERYASSRWCLDELLKILECKKEYAQIVIPAFYRVDPSHVRKQTGNFGDSFLKLGERFPDKMQSWRNALTEAADLSGFDSRVYRTESALIEEIVNAILKRVDDTFQSENEDLVGVRLPMKEIESLLRTGSTNVYKLGIWGIGGIGKTTIAGAIFSKISRHFAGSFFARNVREAEETGRLGDLRQQLLSTLLNDGNVKNFPNIDLNFQSKKLTRKKVLIVFDDVNHPRQIKILVGRLDLLASGSRIIITTRDRQVLANCGVDEVYQMKELVHDDALRLFSRHAFEGDHPHESHTELACKIIKYARGVPLALEVLGRYLYGKRREVWENAISKWETAPPKGIQDALKISYDGLDDKEQNVFLDIACFFIDEDRDTVTKFLDDCEFFATSGIEVLVDKHLITISVRNKIKMHDLLRAMGREIVRQESTNDPGKRSRLWHHKEVYKILSENRGTEAIEGILLDMSKVKDINLHPNVFAKMPNLRILKFYNSMDEENKCKVSHFQGSEFTEVRYLHWHGYPLKSLPSNIHPEKLVLLEMPYSNIEQLFDIVQNHGKLYQIITAAFNFFSKTPTPLSTQHLNKLAILNLSGCGNLQSLPDRIHLELLKELNLSGCSKLKRLPEISSGNIETMHLDGTALEELPSSIECLSKLSRLDLADCKSLKSLPSGLCKLKSLDVLNIDGCSNLQRLPEELGYLEALDSLHAVGTAIRELPPSIVRLKSVRAIYFGRNRGLSLPITFSVDGLQNLRDLNLNDCGITELPESLGLLSLVTELHLDGNNFERIPESIIQLSNLERLFIRYCERLQSLPKLPCNLVWLDAHHCTALESLPGLFPSSNESYLRTLNLGDNFKLDPNDLGGIVKGALQKIQLLATARLKEAREKISYPSREGRGFLPWNEIPKWFSFQSAGSCVTLEMPPDFFNDKSVIGLAFSVIVNFSREFSFFCTSKIEKRFYMYCEYIVRPKDYLPHCSTSRRMLLGVSDCVVSDHLFFGCYFFDDKEFNDFRKYNRVPVAVRFYVRYTNSFESLDWPAKKCGIRLFHAPDSTEKMMSSCKKREKIKIKERRGDDSKVKFKSNI</sequence>
<dbReference type="EMBL" id="CM039172">
    <property type="protein sequence ID" value="KAH9778676.1"/>
    <property type="molecule type" value="Genomic_DNA"/>
</dbReference>
<organism evidence="1 2">
    <name type="scientific">Citrus sinensis</name>
    <name type="common">Sweet orange</name>
    <name type="synonym">Citrus aurantium var. sinensis</name>
    <dbReference type="NCBI Taxonomy" id="2711"/>
    <lineage>
        <taxon>Eukaryota</taxon>
        <taxon>Viridiplantae</taxon>
        <taxon>Streptophyta</taxon>
        <taxon>Embryophyta</taxon>
        <taxon>Tracheophyta</taxon>
        <taxon>Spermatophyta</taxon>
        <taxon>Magnoliopsida</taxon>
        <taxon>eudicotyledons</taxon>
        <taxon>Gunneridae</taxon>
        <taxon>Pentapetalae</taxon>
        <taxon>rosids</taxon>
        <taxon>malvids</taxon>
        <taxon>Sapindales</taxon>
        <taxon>Rutaceae</taxon>
        <taxon>Aurantioideae</taxon>
        <taxon>Citrus</taxon>
    </lineage>
</organism>
<keyword evidence="2" id="KW-1185">Reference proteome</keyword>
<gene>
    <name evidence="1" type="ORF">KPL71_007420</name>
</gene>
<dbReference type="Proteomes" id="UP000829398">
    <property type="component" value="Chromosome 3"/>
</dbReference>
<evidence type="ECO:0000313" key="1">
    <source>
        <dbReference type="EMBL" id="KAH9778676.1"/>
    </source>
</evidence>
<comment type="caution">
    <text evidence="1">The sequence shown here is derived from an EMBL/GenBank/DDBJ whole genome shotgun (WGS) entry which is preliminary data.</text>
</comment>
<protein>
    <submittedName>
        <fullName evidence="1">Disease resistance-like protein DSC1</fullName>
    </submittedName>
</protein>
<proteinExistence type="predicted"/>
<evidence type="ECO:0000313" key="2">
    <source>
        <dbReference type="Proteomes" id="UP000829398"/>
    </source>
</evidence>
<name>A0ACB8LZ55_CITSI</name>